<keyword evidence="3" id="KW-1185">Reference proteome</keyword>
<dbReference type="PANTHER" id="PTHR11937">
    <property type="entry name" value="ACTIN"/>
    <property type="match status" value="1"/>
</dbReference>
<gene>
    <name evidence="2" type="ORF">PACTADRAFT_19973</name>
</gene>
<evidence type="ECO:0000313" key="2">
    <source>
        <dbReference type="EMBL" id="ODV94302.1"/>
    </source>
</evidence>
<protein>
    <submittedName>
        <fullName evidence="2">Uncharacterized protein</fullName>
    </submittedName>
</protein>
<dbReference type="Proteomes" id="UP000094236">
    <property type="component" value="Unassembled WGS sequence"/>
</dbReference>
<dbReference type="STRING" id="669874.A0A1E4TRE1"/>
<dbReference type="AlphaFoldDB" id="A0A1E4TRE1"/>
<dbReference type="Gene3D" id="3.90.640.10">
    <property type="entry name" value="Actin, Chain A, domain 4"/>
    <property type="match status" value="1"/>
</dbReference>
<evidence type="ECO:0000256" key="1">
    <source>
        <dbReference type="RuleBase" id="RU000487"/>
    </source>
</evidence>
<proteinExistence type="inferred from homology"/>
<dbReference type="Pfam" id="PF00022">
    <property type="entry name" value="Actin"/>
    <property type="match status" value="1"/>
</dbReference>
<accession>A0A1E4TRE1</accession>
<comment type="similarity">
    <text evidence="1">Belongs to the actin family.</text>
</comment>
<organism evidence="2 3">
    <name type="scientific">Pachysolen tannophilus NRRL Y-2460</name>
    <dbReference type="NCBI Taxonomy" id="669874"/>
    <lineage>
        <taxon>Eukaryota</taxon>
        <taxon>Fungi</taxon>
        <taxon>Dikarya</taxon>
        <taxon>Ascomycota</taxon>
        <taxon>Saccharomycotina</taxon>
        <taxon>Pichiomycetes</taxon>
        <taxon>Pachysolenaceae</taxon>
        <taxon>Pachysolen</taxon>
    </lineage>
</organism>
<feature type="non-terminal residue" evidence="2">
    <location>
        <position position="385"/>
    </location>
</feature>
<dbReference type="SUPFAM" id="SSF53067">
    <property type="entry name" value="Actin-like ATPase domain"/>
    <property type="match status" value="2"/>
</dbReference>
<dbReference type="InterPro" id="IPR043129">
    <property type="entry name" value="ATPase_NBD"/>
</dbReference>
<dbReference type="SMART" id="SM00268">
    <property type="entry name" value="ACTIN"/>
    <property type="match status" value="1"/>
</dbReference>
<evidence type="ECO:0000313" key="3">
    <source>
        <dbReference type="Proteomes" id="UP000094236"/>
    </source>
</evidence>
<feature type="non-terminal residue" evidence="2">
    <location>
        <position position="1"/>
    </location>
</feature>
<dbReference type="InterPro" id="IPR004000">
    <property type="entry name" value="Actin"/>
</dbReference>
<reference evidence="3" key="1">
    <citation type="submission" date="2016-05" db="EMBL/GenBank/DDBJ databases">
        <title>Comparative genomics of biotechnologically important yeasts.</title>
        <authorList>
            <consortium name="DOE Joint Genome Institute"/>
            <person name="Riley R."/>
            <person name="Haridas S."/>
            <person name="Wolfe K.H."/>
            <person name="Lopes M.R."/>
            <person name="Hittinger C.T."/>
            <person name="Goker M."/>
            <person name="Salamov A."/>
            <person name="Wisecaver J."/>
            <person name="Long T.M."/>
            <person name="Aerts A.L."/>
            <person name="Barry K."/>
            <person name="Choi C."/>
            <person name="Clum A."/>
            <person name="Coughlan A.Y."/>
            <person name="Deshpande S."/>
            <person name="Douglass A.P."/>
            <person name="Hanson S.J."/>
            <person name="Klenk H.-P."/>
            <person name="Labutti K."/>
            <person name="Lapidus A."/>
            <person name="Lindquist E."/>
            <person name="Lipzen A."/>
            <person name="Meier-Kolthoff J.P."/>
            <person name="Ohm R.A."/>
            <person name="Otillar R.P."/>
            <person name="Pangilinan J."/>
            <person name="Peng Y."/>
            <person name="Rokas A."/>
            <person name="Rosa C.A."/>
            <person name="Scheuner C."/>
            <person name="Sibirny A.A."/>
            <person name="Slot J.C."/>
            <person name="Stielow J.B."/>
            <person name="Sun H."/>
            <person name="Kurtzman C.P."/>
            <person name="Blackwell M."/>
            <person name="Grigoriev I.V."/>
            <person name="Jeffries T.W."/>
        </authorList>
    </citation>
    <scope>NUCLEOTIDE SEQUENCE [LARGE SCALE GENOMIC DNA]</scope>
    <source>
        <strain evidence="3">NRRL Y-2460</strain>
    </source>
</reference>
<dbReference type="OrthoDB" id="337660at2759"/>
<name>A0A1E4TRE1_PACTA</name>
<sequence>RQLNQYFPVVLQIGSRFIKAGFAGDATPLCNLQTNNLKWNQHLNREICITDEINELTQTGSAILTNDHSIDPHGDEFSKLKNNNEKLLISTIYCKDLINSQWLWNYDISSNFDSKFLENLLERIFHDIYQTELLIDAKMCKIILIENIFLPIPLKNILSYTLLNHIHARSLIYVSEPTMCCIGAGIQNALVIDLGWEATTIVPVYDLRIIHNNIESTNRSGKYLHYEILEKLIQVVGFEKLPSFNDKYKLFEFIENFISKCCYINDKENIEGDFIISDNCKIPNKLRCDLVKKLLFPPQDLWPNLDSNEKSIIDLIINKILINLPIDLRTKLFGNIIITGGLSHIPGIKSYIAKQLQQLTTIPIELVHSLGPWSGASLYGSTFLM</sequence>
<dbReference type="EMBL" id="KV454016">
    <property type="protein sequence ID" value="ODV94302.1"/>
    <property type="molecule type" value="Genomic_DNA"/>
</dbReference>
<dbReference type="Gene3D" id="3.30.420.40">
    <property type="match status" value="2"/>
</dbReference>